<feature type="binding site" evidence="7">
    <location>
        <position position="48"/>
    </location>
    <ligand>
        <name>L-glutamate</name>
        <dbReference type="ChEBI" id="CHEBI:29985"/>
    </ligand>
</feature>
<dbReference type="HAMAP" id="MF_01428">
    <property type="entry name" value="Glu_Q_tRNA_synth"/>
    <property type="match status" value="1"/>
</dbReference>
<dbReference type="RefSeq" id="WP_088860113.1">
    <property type="nucleotide sequence ID" value="NZ_CP022115.1"/>
</dbReference>
<keyword evidence="5 7" id="KW-0067">ATP-binding</keyword>
<feature type="binding site" evidence="7">
    <location>
        <position position="124"/>
    </location>
    <ligand>
        <name>Zn(2+)</name>
        <dbReference type="ChEBI" id="CHEBI:29105"/>
    </ligand>
</feature>
<proteinExistence type="inferred from homology"/>
<dbReference type="InterPro" id="IPR049940">
    <property type="entry name" value="GluQ/Sye"/>
</dbReference>
<dbReference type="GO" id="GO:0005524">
    <property type="term" value="F:ATP binding"/>
    <property type="evidence" value="ECO:0007669"/>
    <property type="project" value="UniProtKB-KW"/>
</dbReference>
<evidence type="ECO:0000256" key="7">
    <source>
        <dbReference type="HAMAP-Rule" id="MF_01428"/>
    </source>
</evidence>
<evidence type="ECO:0000256" key="4">
    <source>
        <dbReference type="ARBA" id="ARBA00022833"/>
    </source>
</evidence>
<keyword evidence="3 7" id="KW-0547">Nucleotide-binding</keyword>
<feature type="domain" description="Glutamyl/glutaminyl-tRNA synthetase class Ib catalytic" evidence="9">
    <location>
        <begin position="10"/>
        <end position="245"/>
    </location>
</feature>
<feature type="binding site" evidence="7">
    <location>
        <position position="200"/>
    </location>
    <ligand>
        <name>L-glutamate</name>
        <dbReference type="ChEBI" id="CHEBI:29985"/>
    </ligand>
</feature>
<evidence type="ECO:0000256" key="2">
    <source>
        <dbReference type="ARBA" id="ARBA00022723"/>
    </source>
</evidence>
<evidence type="ECO:0000256" key="8">
    <source>
        <dbReference type="RuleBase" id="RU363037"/>
    </source>
</evidence>
<comment type="cofactor">
    <cofactor evidence="7">
        <name>Zn(2+)</name>
        <dbReference type="ChEBI" id="CHEBI:29105"/>
    </cofactor>
    <text evidence="7">Binds 1 zinc ion per subunit.</text>
</comment>
<feature type="binding site" evidence="7">
    <location>
        <position position="106"/>
    </location>
    <ligand>
        <name>Zn(2+)</name>
        <dbReference type="ChEBI" id="CHEBI:29105"/>
    </ligand>
</feature>
<feature type="binding site" evidence="7">
    <location>
        <position position="128"/>
    </location>
    <ligand>
        <name>Zn(2+)</name>
        <dbReference type="ChEBI" id="CHEBI:29105"/>
    </ligand>
</feature>
<feature type="binding site" evidence="7">
    <location>
        <begin position="12"/>
        <end position="16"/>
    </location>
    <ligand>
        <name>L-glutamate</name>
        <dbReference type="ChEBI" id="CHEBI:29985"/>
    </ligand>
</feature>
<keyword evidence="4 7" id="KW-0862">Zinc</keyword>
<dbReference type="Proteomes" id="UP000197424">
    <property type="component" value="Chromosome"/>
</dbReference>
<keyword evidence="2 7" id="KW-0479">Metal-binding</keyword>
<evidence type="ECO:0000259" key="9">
    <source>
        <dbReference type="Pfam" id="PF00749"/>
    </source>
</evidence>
<dbReference type="PANTHER" id="PTHR43311:SF1">
    <property type="entry name" value="GLUTAMYL-Q TRNA(ASP) SYNTHETASE"/>
    <property type="match status" value="1"/>
</dbReference>
<dbReference type="AlphaFoldDB" id="A0A248LG57"/>
<comment type="function">
    <text evidence="7">Catalyzes the tRNA-independent activation of glutamate in presence of ATP and the subsequent transfer of glutamate onto a tRNA(Asp). Glutamate is transferred on the 2-amino-5-(4,5-dihydroxy-2-cyclopenten-1-yl) moiety of the queuosine in the wobble position of the QUC anticodon.</text>
</comment>
<evidence type="ECO:0000256" key="5">
    <source>
        <dbReference type="ARBA" id="ARBA00022840"/>
    </source>
</evidence>
<evidence type="ECO:0000313" key="10">
    <source>
        <dbReference type="EMBL" id="ASJ23465.1"/>
    </source>
</evidence>
<dbReference type="GO" id="GO:0006400">
    <property type="term" value="P:tRNA modification"/>
    <property type="evidence" value="ECO:0007669"/>
    <property type="project" value="InterPro"/>
</dbReference>
<dbReference type="InterPro" id="IPR000924">
    <property type="entry name" value="Glu/Gln-tRNA-synth"/>
</dbReference>
<dbReference type="EMBL" id="CP022115">
    <property type="protein sequence ID" value="ASJ23465.1"/>
    <property type="molecule type" value="Genomic_DNA"/>
</dbReference>
<evidence type="ECO:0000313" key="11">
    <source>
        <dbReference type="Proteomes" id="UP000197424"/>
    </source>
</evidence>
<reference evidence="11" key="1">
    <citation type="submission" date="2017-06" db="EMBL/GenBank/DDBJ databases">
        <title>Whole genome sequence of Laribacter hongkongensis LHGZ1.</title>
        <authorList>
            <person name="Chen D."/>
            <person name="Wu H."/>
            <person name="Chen J."/>
        </authorList>
    </citation>
    <scope>NUCLEOTIDE SEQUENCE [LARGE SCALE GENOMIC DNA]</scope>
    <source>
        <strain evidence="11">LHGZ1</strain>
    </source>
</reference>
<dbReference type="InterPro" id="IPR020058">
    <property type="entry name" value="Glu/Gln-tRNA-synth_Ib_cat-dom"/>
</dbReference>
<name>A0A248LG57_9NEIS</name>
<accession>A0A248LG57</accession>
<evidence type="ECO:0000256" key="6">
    <source>
        <dbReference type="ARBA" id="ARBA00023146"/>
    </source>
</evidence>
<dbReference type="InterPro" id="IPR014729">
    <property type="entry name" value="Rossmann-like_a/b/a_fold"/>
</dbReference>
<gene>
    <name evidence="7" type="primary">gluQ</name>
    <name evidence="10" type="ORF">LHGZ1_0634</name>
</gene>
<dbReference type="PRINTS" id="PR00987">
    <property type="entry name" value="TRNASYNTHGLU"/>
</dbReference>
<feature type="short sequence motif" description="'KMSKS' region" evidence="7">
    <location>
        <begin position="238"/>
        <end position="242"/>
    </location>
</feature>
<feature type="binding site" evidence="7">
    <location>
        <position position="241"/>
    </location>
    <ligand>
        <name>ATP</name>
        <dbReference type="ChEBI" id="CHEBI:30616"/>
    </ligand>
</feature>
<dbReference type="SUPFAM" id="SSF52374">
    <property type="entry name" value="Nucleotidylyl transferase"/>
    <property type="match status" value="1"/>
</dbReference>
<dbReference type="GO" id="GO:0006424">
    <property type="term" value="P:glutamyl-tRNA aminoacylation"/>
    <property type="evidence" value="ECO:0007669"/>
    <property type="project" value="InterPro"/>
</dbReference>
<dbReference type="NCBIfam" id="NF004314">
    <property type="entry name" value="PRK05710.1-3"/>
    <property type="match status" value="1"/>
</dbReference>
<dbReference type="NCBIfam" id="TIGR03838">
    <property type="entry name" value="queuosine_YadB"/>
    <property type="match status" value="1"/>
</dbReference>
<dbReference type="FunFam" id="3.40.50.620:FF:000093">
    <property type="entry name" value="Glutamyl-Q tRNA(Asp) synthetase"/>
    <property type="match status" value="1"/>
</dbReference>
<dbReference type="PANTHER" id="PTHR43311">
    <property type="entry name" value="GLUTAMATE--TRNA LIGASE"/>
    <property type="match status" value="1"/>
</dbReference>
<evidence type="ECO:0000256" key="1">
    <source>
        <dbReference type="ARBA" id="ARBA00022598"/>
    </source>
</evidence>
<dbReference type="OrthoDB" id="9807503at2"/>
<feature type="binding site" evidence="7">
    <location>
        <position position="104"/>
    </location>
    <ligand>
        <name>Zn(2+)</name>
        <dbReference type="ChEBI" id="CHEBI:29105"/>
    </ligand>
</feature>
<dbReference type="GO" id="GO:0008270">
    <property type="term" value="F:zinc ion binding"/>
    <property type="evidence" value="ECO:0007669"/>
    <property type="project" value="UniProtKB-UniRule"/>
</dbReference>
<evidence type="ECO:0000256" key="3">
    <source>
        <dbReference type="ARBA" id="ARBA00022741"/>
    </source>
</evidence>
<dbReference type="Pfam" id="PF00749">
    <property type="entry name" value="tRNA-synt_1c"/>
    <property type="match status" value="1"/>
</dbReference>
<dbReference type="PROSITE" id="PS51257">
    <property type="entry name" value="PROKAR_LIPOPROTEIN"/>
    <property type="match status" value="1"/>
</dbReference>
<feature type="short sequence motif" description="'HIGH' region" evidence="7">
    <location>
        <begin position="15"/>
        <end position="25"/>
    </location>
</feature>
<protein>
    <recommendedName>
        <fullName evidence="7">Glutamyl-Q tRNA(Asp) synthetase</fullName>
        <shortName evidence="7">Glu-Q-RSs</shortName>
        <ecNumber evidence="7">6.1.1.-</ecNumber>
    </recommendedName>
</protein>
<organism evidence="10 11">
    <name type="scientific">Laribacter hongkongensis</name>
    <dbReference type="NCBI Taxonomy" id="168471"/>
    <lineage>
        <taxon>Bacteria</taxon>
        <taxon>Pseudomonadati</taxon>
        <taxon>Pseudomonadota</taxon>
        <taxon>Betaproteobacteria</taxon>
        <taxon>Neisseriales</taxon>
        <taxon>Aquaspirillaceae</taxon>
        <taxon>Laribacter</taxon>
    </lineage>
</organism>
<sequence length="304" mass="33203">MTSAPVRRYRGRFAPSPTGLLHAGSLLTAVASCLDARRHGGEWWLRIEDLDPPREMPGASSRILATLEAFGFEWDGELVYQHDRHERYAAALERLIAAGVAYPCACTRKDIARVAVRGIDGPVYPGTCRHGLPAGQVARAWRLRVPAGPVRFIDRIVGEQVQDVARDVGDFVLRRADGLWAYQLAVVVDDADQGMTDIVRGADLLDSTPRQIVLMHALGVPVPRHAHVPLVVNAAGEKLSKQTLAPAICADHAADELLLALRRLNQPVPGSRWPLAELWAWAREHFDFGRIGTRPVTAAGPEAG</sequence>
<feature type="binding site" evidence="7">
    <location>
        <position position="182"/>
    </location>
    <ligand>
        <name>L-glutamate</name>
        <dbReference type="ChEBI" id="CHEBI:29985"/>
    </ligand>
</feature>
<dbReference type="NCBIfam" id="NF004313">
    <property type="entry name" value="PRK05710.1-2"/>
    <property type="match status" value="1"/>
</dbReference>
<comment type="similarity">
    <text evidence="7">Belongs to the class-I aminoacyl-tRNA synthetase family. GluQ subfamily.</text>
</comment>
<keyword evidence="1 7" id="KW-0436">Ligase</keyword>
<dbReference type="GO" id="GO:0004818">
    <property type="term" value="F:glutamate-tRNA ligase activity"/>
    <property type="evidence" value="ECO:0007669"/>
    <property type="project" value="TreeGrafter"/>
</dbReference>
<keyword evidence="6 7" id="KW-0030">Aminoacyl-tRNA synthetase</keyword>
<dbReference type="InterPro" id="IPR022380">
    <property type="entry name" value="Glu-Q_tRNA(Asp)_Synthase"/>
</dbReference>
<dbReference type="Gene3D" id="3.40.50.620">
    <property type="entry name" value="HUPs"/>
    <property type="match status" value="1"/>
</dbReference>
<dbReference type="EC" id="6.1.1.-" evidence="7"/>
<dbReference type="GO" id="GO:0005829">
    <property type="term" value="C:cytosol"/>
    <property type="evidence" value="ECO:0007669"/>
    <property type="project" value="TreeGrafter"/>
</dbReference>
<keyword evidence="8" id="KW-0648">Protein biosynthesis</keyword>